<evidence type="ECO:0000256" key="3">
    <source>
        <dbReference type="ARBA" id="ARBA00022989"/>
    </source>
</evidence>
<dbReference type="PRINTS" id="PR00237">
    <property type="entry name" value="GPCRRHODOPSN"/>
</dbReference>
<reference evidence="10 11" key="1">
    <citation type="submission" date="2022-05" db="EMBL/GenBank/DDBJ databases">
        <authorList>
            <consortium name="Genoscope - CEA"/>
            <person name="William W."/>
        </authorList>
    </citation>
    <scope>NUCLEOTIDE SEQUENCE [LARGE SCALE GENOMIC DNA]</scope>
</reference>
<keyword evidence="4" id="KW-0297">G-protein coupled receptor</keyword>
<dbReference type="PANTHER" id="PTHR45695:SF9">
    <property type="entry name" value="LEUCOKININ RECEPTOR"/>
    <property type="match status" value="1"/>
</dbReference>
<feature type="domain" description="G-protein coupled receptors family 1 profile" evidence="9">
    <location>
        <begin position="52"/>
        <end position="312"/>
    </location>
</feature>
<sequence length="374" mass="41973">MTTTEVRENLTTCTYYSTDPLADTGCFDADSIAVKVSRIIPYVFIMAVSIAGNILVAIVVLRVRSMRKAINFFILNMAISDLLITLVYMPRVVSILMAGYKWLSNGAAGLVLCKVVYFIHETALSVSIFSAVCISGERFLAVFRPLKSLANKTKPARFLIFFSWTASGVIRLPILLANKMTKESCGKSYCDLHLEDLFGAGSTVVYHKFNLIGMYATPLGVMVALYSATIFTLRRRNRPGNTTAAEATSLPEILNRKVSRMVLVVITAFLLCWLLYFIVAVMQSYEVSIPCNVLYVRLLLAHFNCALTPVLYAVFSENYNRKFKSVLFGSPWFRKSRMRMRAHTFNMDHLDAKLGEHGSRGLPRQRVETVTEVI</sequence>
<keyword evidence="2 8" id="KW-0812">Transmembrane</keyword>
<proteinExistence type="predicted"/>
<feature type="transmembrane region" description="Helical" evidence="8">
    <location>
        <begin position="115"/>
        <end position="135"/>
    </location>
</feature>
<dbReference type="PROSITE" id="PS50262">
    <property type="entry name" value="G_PROTEIN_RECEP_F1_2"/>
    <property type="match status" value="1"/>
</dbReference>
<feature type="transmembrane region" description="Helical" evidence="8">
    <location>
        <begin position="294"/>
        <end position="315"/>
    </location>
</feature>
<organism evidence="10 11">
    <name type="scientific">Porites evermanni</name>
    <dbReference type="NCBI Taxonomy" id="104178"/>
    <lineage>
        <taxon>Eukaryota</taxon>
        <taxon>Metazoa</taxon>
        <taxon>Cnidaria</taxon>
        <taxon>Anthozoa</taxon>
        <taxon>Hexacorallia</taxon>
        <taxon>Scleractinia</taxon>
        <taxon>Fungiina</taxon>
        <taxon>Poritidae</taxon>
        <taxon>Porites</taxon>
    </lineage>
</organism>
<evidence type="ECO:0000313" key="10">
    <source>
        <dbReference type="EMBL" id="CAH3163671.1"/>
    </source>
</evidence>
<keyword evidence="7" id="KW-0807">Transducer</keyword>
<dbReference type="PANTHER" id="PTHR45695">
    <property type="entry name" value="LEUCOKININ RECEPTOR-RELATED"/>
    <property type="match status" value="1"/>
</dbReference>
<feature type="transmembrane region" description="Helical" evidence="8">
    <location>
        <begin position="212"/>
        <end position="233"/>
    </location>
</feature>
<keyword evidence="11" id="KW-1185">Reference proteome</keyword>
<dbReference type="Proteomes" id="UP001159427">
    <property type="component" value="Unassembled WGS sequence"/>
</dbReference>
<accession>A0ABN8QFP5</accession>
<comment type="caution">
    <text evidence="10">The sequence shown here is derived from an EMBL/GenBank/DDBJ whole genome shotgun (WGS) entry which is preliminary data.</text>
</comment>
<protein>
    <recommendedName>
        <fullName evidence="9">G-protein coupled receptors family 1 profile domain-containing protein</fullName>
    </recommendedName>
</protein>
<evidence type="ECO:0000256" key="1">
    <source>
        <dbReference type="ARBA" id="ARBA00004141"/>
    </source>
</evidence>
<dbReference type="Gene3D" id="1.20.1070.10">
    <property type="entry name" value="Rhodopsin 7-helix transmembrane proteins"/>
    <property type="match status" value="1"/>
</dbReference>
<evidence type="ECO:0000256" key="4">
    <source>
        <dbReference type="ARBA" id="ARBA00023040"/>
    </source>
</evidence>
<feature type="transmembrane region" description="Helical" evidence="8">
    <location>
        <begin position="39"/>
        <end position="61"/>
    </location>
</feature>
<evidence type="ECO:0000256" key="6">
    <source>
        <dbReference type="ARBA" id="ARBA00023170"/>
    </source>
</evidence>
<evidence type="ECO:0000256" key="2">
    <source>
        <dbReference type="ARBA" id="ARBA00022692"/>
    </source>
</evidence>
<evidence type="ECO:0000259" key="9">
    <source>
        <dbReference type="PROSITE" id="PS50262"/>
    </source>
</evidence>
<keyword evidence="3 8" id="KW-1133">Transmembrane helix</keyword>
<keyword evidence="6" id="KW-0675">Receptor</keyword>
<feature type="transmembrane region" description="Helical" evidence="8">
    <location>
        <begin position="82"/>
        <end position="103"/>
    </location>
</feature>
<feature type="transmembrane region" description="Helical" evidence="8">
    <location>
        <begin position="261"/>
        <end position="282"/>
    </location>
</feature>
<dbReference type="SUPFAM" id="SSF81321">
    <property type="entry name" value="Family A G protein-coupled receptor-like"/>
    <property type="match status" value="1"/>
</dbReference>
<evidence type="ECO:0000256" key="5">
    <source>
        <dbReference type="ARBA" id="ARBA00023136"/>
    </source>
</evidence>
<name>A0ABN8QFP5_9CNID</name>
<evidence type="ECO:0000256" key="7">
    <source>
        <dbReference type="ARBA" id="ARBA00023224"/>
    </source>
</evidence>
<dbReference type="InterPro" id="IPR000276">
    <property type="entry name" value="GPCR_Rhodpsn"/>
</dbReference>
<dbReference type="EMBL" id="CALNXI010001293">
    <property type="protein sequence ID" value="CAH3163671.1"/>
    <property type="molecule type" value="Genomic_DNA"/>
</dbReference>
<gene>
    <name evidence="10" type="ORF">PEVE_00004663</name>
</gene>
<dbReference type="InterPro" id="IPR017452">
    <property type="entry name" value="GPCR_Rhodpsn_7TM"/>
</dbReference>
<comment type="subcellular location">
    <subcellularLocation>
        <location evidence="1">Membrane</location>
        <topology evidence="1">Multi-pass membrane protein</topology>
    </subcellularLocation>
</comment>
<dbReference type="Pfam" id="PF00001">
    <property type="entry name" value="7tm_1"/>
    <property type="match status" value="1"/>
</dbReference>
<evidence type="ECO:0000313" key="11">
    <source>
        <dbReference type="Proteomes" id="UP001159427"/>
    </source>
</evidence>
<dbReference type="CDD" id="cd00637">
    <property type="entry name" value="7tm_classA_rhodopsin-like"/>
    <property type="match status" value="1"/>
</dbReference>
<keyword evidence="5 8" id="KW-0472">Membrane</keyword>
<feature type="transmembrane region" description="Helical" evidence="8">
    <location>
        <begin position="156"/>
        <end position="174"/>
    </location>
</feature>
<evidence type="ECO:0000256" key="8">
    <source>
        <dbReference type="SAM" id="Phobius"/>
    </source>
</evidence>